<sequence>MAKDQRKQRTQLFVVVIPSTRKDDKEYRLMAQDSDNPTKADSDRSGRRLLNLILVHPGIVTLVSHIKLEIHQRRTCLISMRLRRFIRRG</sequence>
<gene>
    <name evidence="1" type="ORF">KIN20_003973</name>
</gene>
<organism evidence="1 2">
    <name type="scientific">Parelaphostrongylus tenuis</name>
    <name type="common">Meningeal worm</name>
    <dbReference type="NCBI Taxonomy" id="148309"/>
    <lineage>
        <taxon>Eukaryota</taxon>
        <taxon>Metazoa</taxon>
        <taxon>Ecdysozoa</taxon>
        <taxon>Nematoda</taxon>
        <taxon>Chromadorea</taxon>
        <taxon>Rhabditida</taxon>
        <taxon>Rhabditina</taxon>
        <taxon>Rhabditomorpha</taxon>
        <taxon>Strongyloidea</taxon>
        <taxon>Metastrongylidae</taxon>
        <taxon>Parelaphostrongylus</taxon>
    </lineage>
</organism>
<evidence type="ECO:0000313" key="1">
    <source>
        <dbReference type="EMBL" id="KAJ1348623.1"/>
    </source>
</evidence>
<reference evidence="1" key="1">
    <citation type="submission" date="2021-06" db="EMBL/GenBank/DDBJ databases">
        <title>Parelaphostrongylus tenuis whole genome reference sequence.</title>
        <authorList>
            <person name="Garwood T.J."/>
            <person name="Larsen P.A."/>
            <person name="Fountain-Jones N.M."/>
            <person name="Garbe J.R."/>
            <person name="Macchietto M.G."/>
            <person name="Kania S.A."/>
            <person name="Gerhold R.W."/>
            <person name="Richards J.E."/>
            <person name="Wolf T.M."/>
        </authorList>
    </citation>
    <scope>NUCLEOTIDE SEQUENCE</scope>
    <source>
        <strain evidence="1">MNPRO001-30</strain>
        <tissue evidence="1">Meninges</tissue>
    </source>
</reference>
<accession>A0AAD5M117</accession>
<evidence type="ECO:0000313" key="2">
    <source>
        <dbReference type="Proteomes" id="UP001196413"/>
    </source>
</evidence>
<dbReference type="Proteomes" id="UP001196413">
    <property type="component" value="Unassembled WGS sequence"/>
</dbReference>
<dbReference type="AlphaFoldDB" id="A0AAD5M117"/>
<name>A0AAD5M117_PARTN</name>
<keyword evidence="2" id="KW-1185">Reference proteome</keyword>
<protein>
    <submittedName>
        <fullName evidence="1">Uncharacterized protein</fullName>
    </submittedName>
</protein>
<comment type="caution">
    <text evidence="1">The sequence shown here is derived from an EMBL/GenBank/DDBJ whole genome shotgun (WGS) entry which is preliminary data.</text>
</comment>
<dbReference type="EMBL" id="JAHQIW010000528">
    <property type="protein sequence ID" value="KAJ1348623.1"/>
    <property type="molecule type" value="Genomic_DNA"/>
</dbReference>
<proteinExistence type="predicted"/>